<dbReference type="KEGG" id="vdi:Vdis_0010"/>
<evidence type="ECO:0000313" key="2">
    <source>
        <dbReference type="EMBL" id="ADN49425.1"/>
    </source>
</evidence>
<reference evidence="3" key="2">
    <citation type="journal article" date="2010" name="Stand. Genomic Sci.">
        <title>Complete genome sequence of Vulcanisaeta distributa type strain (IC-017T).</title>
        <authorList>
            <person name="Mavromatis K."/>
            <person name="Sikorski J."/>
            <person name="Pabst E."/>
            <person name="Teshima H."/>
            <person name="Lapidus A."/>
            <person name="Lucas S."/>
            <person name="Nolan M."/>
            <person name="Glavina Del Rio T."/>
            <person name="Cheng J."/>
            <person name="Bruce D."/>
            <person name="Goodwin L."/>
            <person name="Pitluck S."/>
            <person name="Liolios K."/>
            <person name="Ivanova N."/>
            <person name="Mikhailova N."/>
            <person name="Pati A."/>
            <person name="Chen A."/>
            <person name="Palaniappan K."/>
            <person name="Land M."/>
            <person name="Hauser L."/>
            <person name="Chang Y."/>
            <person name="Jeffries C."/>
            <person name="Rohde M."/>
            <person name="Spring S."/>
            <person name="Goker M."/>
            <person name="Wirth R."/>
            <person name="Woyke T."/>
            <person name="Bristow J."/>
            <person name="Eisen J."/>
            <person name="Markowitz V."/>
            <person name="Hugenholtz P."/>
            <person name="Klenk H."/>
            <person name="Kyrpides N."/>
        </authorList>
    </citation>
    <scope>NUCLEOTIDE SEQUENCE [LARGE SCALE GENOMIC DNA]</scope>
    <source>
        <strain evidence="3">DSM 14429 / JCM 11212 / NBRC 100878 / IC-017</strain>
    </source>
</reference>
<dbReference type="EMBL" id="CP002100">
    <property type="protein sequence ID" value="ADN49425.1"/>
    <property type="molecule type" value="Genomic_DNA"/>
</dbReference>
<accession>E1QRQ0</accession>
<dbReference type="Proteomes" id="UP000006681">
    <property type="component" value="Chromosome"/>
</dbReference>
<dbReference type="InterPro" id="IPR036390">
    <property type="entry name" value="WH_DNA-bd_sf"/>
</dbReference>
<dbReference type="Gene3D" id="1.10.10.10">
    <property type="entry name" value="Winged helix-like DNA-binding domain superfamily/Winged helix DNA-binding domain"/>
    <property type="match status" value="1"/>
</dbReference>
<dbReference type="AlphaFoldDB" id="E1QRQ0"/>
<name>E1QRQ0_VULDI</name>
<organism evidence="2 3">
    <name type="scientific">Vulcanisaeta distributa (strain DSM 14429 / JCM 11212 / NBRC 100878 / IC-017)</name>
    <dbReference type="NCBI Taxonomy" id="572478"/>
    <lineage>
        <taxon>Archaea</taxon>
        <taxon>Thermoproteota</taxon>
        <taxon>Thermoprotei</taxon>
        <taxon>Thermoproteales</taxon>
        <taxon>Thermoproteaceae</taxon>
        <taxon>Vulcanisaeta</taxon>
    </lineage>
</organism>
<dbReference type="HOGENOM" id="CLU_179023_1_0_2"/>
<sequence>MSSREFRPDLYVLARIIEALVNNGTMRRTRLATACGLSYDKFERYLEWMVSRGLVMIDGDGLVRLTRDGERTYEELVLWIKRYVGSLRINRI</sequence>
<dbReference type="GeneID" id="9750922"/>
<dbReference type="RefSeq" id="WP_013335150.1">
    <property type="nucleotide sequence ID" value="NC_014537.1"/>
</dbReference>
<protein>
    <recommendedName>
        <fullName evidence="1">ArnR1-like winged helix-turn-helix domain-containing protein</fullName>
    </recommendedName>
</protein>
<feature type="domain" description="ArnR1-like winged helix-turn-helix" evidence="1">
    <location>
        <begin position="12"/>
        <end position="76"/>
    </location>
</feature>
<dbReference type="eggNOG" id="arCOG01055">
    <property type="taxonomic scope" value="Archaea"/>
</dbReference>
<proteinExistence type="predicted"/>
<evidence type="ECO:0000313" key="3">
    <source>
        <dbReference type="Proteomes" id="UP000006681"/>
    </source>
</evidence>
<evidence type="ECO:0000259" key="1">
    <source>
        <dbReference type="Pfam" id="PF14947"/>
    </source>
</evidence>
<keyword evidence="3" id="KW-1185">Reference proteome</keyword>
<dbReference type="OrthoDB" id="24753at2157"/>
<dbReference type="Pfam" id="PF14947">
    <property type="entry name" value="HTH_45"/>
    <property type="match status" value="1"/>
</dbReference>
<dbReference type="InterPro" id="IPR038723">
    <property type="entry name" value="ArnR1-like_HTH"/>
</dbReference>
<dbReference type="SUPFAM" id="SSF46785">
    <property type="entry name" value="Winged helix' DNA-binding domain"/>
    <property type="match status" value="1"/>
</dbReference>
<dbReference type="STRING" id="572478.Vdis_0010"/>
<reference evidence="2 3" key="1">
    <citation type="journal article" date="2010" name="Stand. Genomic Sci.">
        <title>Complete genome sequence of Vulcanisaeta distributa type strain (IC-017).</title>
        <authorList>
            <person name="Mavromatis K."/>
            <person name="Sikorski J."/>
            <person name="Pabst E."/>
            <person name="Teshima H."/>
            <person name="Lapidus A."/>
            <person name="Lucas S."/>
            <person name="Nolan M."/>
            <person name="Glavina Del Rio T."/>
            <person name="Cheng J.F."/>
            <person name="Bruce D."/>
            <person name="Goodwin L."/>
            <person name="Pitluck S."/>
            <person name="Liolios K."/>
            <person name="Ivanova N."/>
            <person name="Mikhailova N."/>
            <person name="Pati A."/>
            <person name="Chen A."/>
            <person name="Palaniappan K."/>
            <person name="Land M."/>
            <person name="Hauser L."/>
            <person name="Chang Y.J."/>
            <person name="Jeffries C.D."/>
            <person name="Rohde M."/>
            <person name="Spring S."/>
            <person name="Goker M."/>
            <person name="Wirth R."/>
            <person name="Woyke T."/>
            <person name="Bristow J."/>
            <person name="Eisen J.A."/>
            <person name="Markowitz V."/>
            <person name="Hugenholtz P."/>
            <person name="Klenk H.P."/>
            <person name="Kyrpides N.C."/>
        </authorList>
    </citation>
    <scope>NUCLEOTIDE SEQUENCE [LARGE SCALE GENOMIC DNA]</scope>
    <source>
        <strain evidence="3">DSM 14429 / JCM 11212 / NBRC 100878 / IC-017</strain>
    </source>
</reference>
<dbReference type="InterPro" id="IPR036388">
    <property type="entry name" value="WH-like_DNA-bd_sf"/>
</dbReference>
<gene>
    <name evidence="2" type="ordered locus">Vdis_0010</name>
</gene>